<evidence type="ECO:0000313" key="2">
    <source>
        <dbReference type="EMBL" id="MBK9719889.1"/>
    </source>
</evidence>
<keyword evidence="1" id="KW-0812">Transmembrane</keyword>
<comment type="caution">
    <text evidence="2">The sequence shown here is derived from an EMBL/GenBank/DDBJ whole genome shotgun (WGS) entry which is preliminary data.</text>
</comment>
<feature type="transmembrane region" description="Helical" evidence="1">
    <location>
        <begin position="103"/>
        <end position="120"/>
    </location>
</feature>
<dbReference type="PANTHER" id="PTHR38482:SF1">
    <property type="entry name" value="DMT FAMILY PROTEIN"/>
    <property type="match status" value="1"/>
</dbReference>
<dbReference type="Pfam" id="PF04342">
    <property type="entry name" value="DMT_6"/>
    <property type="match status" value="1"/>
</dbReference>
<proteinExistence type="predicted"/>
<name>A0A9D7XF71_9BACT</name>
<accession>A0A9D7XF71</accession>
<dbReference type="EMBL" id="JADKFW010000021">
    <property type="protein sequence ID" value="MBK9719889.1"/>
    <property type="molecule type" value="Genomic_DNA"/>
</dbReference>
<protein>
    <submittedName>
        <fullName evidence="2">DMT family protein</fullName>
    </submittedName>
</protein>
<feature type="transmembrane region" description="Helical" evidence="1">
    <location>
        <begin position="6"/>
        <end position="23"/>
    </location>
</feature>
<gene>
    <name evidence="2" type="ORF">IPO85_20700</name>
</gene>
<reference evidence="2 3" key="1">
    <citation type="submission" date="2020-10" db="EMBL/GenBank/DDBJ databases">
        <title>Connecting structure to function with the recovery of over 1000 high-quality activated sludge metagenome-assembled genomes encoding full-length rRNA genes using long-read sequencing.</title>
        <authorList>
            <person name="Singleton C.M."/>
            <person name="Petriglieri F."/>
            <person name="Kristensen J.M."/>
            <person name="Kirkegaard R.H."/>
            <person name="Michaelsen T.Y."/>
            <person name="Andersen M.H."/>
            <person name="Karst S.M."/>
            <person name="Dueholm M.S."/>
            <person name="Nielsen P.H."/>
            <person name="Albertsen M."/>
        </authorList>
    </citation>
    <scope>NUCLEOTIDE SEQUENCE [LARGE SCALE GENOMIC DNA]</scope>
    <source>
        <strain evidence="2">Ribe_18-Q3-R11-54_BAT3C.373</strain>
    </source>
</reference>
<dbReference type="PANTHER" id="PTHR38482">
    <property type="entry name" value="DMT FAMILY PROTEIN"/>
    <property type="match status" value="1"/>
</dbReference>
<organism evidence="2 3">
    <name type="scientific">Candidatus Defluviibacterium haderslevense</name>
    <dbReference type="NCBI Taxonomy" id="2981993"/>
    <lineage>
        <taxon>Bacteria</taxon>
        <taxon>Pseudomonadati</taxon>
        <taxon>Bacteroidota</taxon>
        <taxon>Saprospiria</taxon>
        <taxon>Saprospirales</taxon>
        <taxon>Saprospiraceae</taxon>
        <taxon>Candidatus Defluviibacterium</taxon>
    </lineage>
</organism>
<evidence type="ECO:0000313" key="3">
    <source>
        <dbReference type="Proteomes" id="UP000808349"/>
    </source>
</evidence>
<dbReference type="Proteomes" id="UP000808349">
    <property type="component" value="Unassembled WGS sequence"/>
</dbReference>
<keyword evidence="1" id="KW-0472">Membrane</keyword>
<dbReference type="PIRSF" id="PIRSF021239">
    <property type="entry name" value="UCP021239"/>
    <property type="match status" value="1"/>
</dbReference>
<evidence type="ECO:0000256" key="1">
    <source>
        <dbReference type="SAM" id="Phobius"/>
    </source>
</evidence>
<dbReference type="AlphaFoldDB" id="A0A9D7XF71"/>
<dbReference type="InterPro" id="IPR007437">
    <property type="entry name" value="DUF486"/>
</dbReference>
<feature type="transmembrane region" description="Helical" evidence="1">
    <location>
        <begin position="74"/>
        <end position="96"/>
    </location>
</feature>
<keyword evidence="1" id="KW-1133">Transmembrane helix</keyword>
<sequence length="122" mass="14100">MKPIYTIGLLVVSNLFMTLAWYGHLKIKSLGWFSSLGLFSIIILSWGLAFFEYLAQVPANKYGYIENGGTFNLFQLKIIQEVITLITFTVFTLIFFKTEQFKLNHVLSFICLVFAVYFAFKK</sequence>
<feature type="transmembrane region" description="Helical" evidence="1">
    <location>
        <begin position="30"/>
        <end position="54"/>
    </location>
</feature>